<name>A0ABS6S5R0_9PAST</name>
<reference evidence="1 2" key="1">
    <citation type="journal article" date="2021" name="Mol. Ecol.">
        <title>Polar bear-adapted Ursidibacter maritimus are remarkably conserved after generations in captivity.</title>
        <authorList>
            <person name="Espinosa-Gongora C."/>
            <person name="Hansen M.J."/>
            <person name="Bertelsen M.F."/>
            <person name="Bojesen A.M."/>
        </authorList>
    </citation>
    <scope>NUCLEOTIDE SEQUENCE [LARGE SCALE GENOMIC DNA]</scope>
    <source>
        <strain evidence="1 2">Pb43106</strain>
    </source>
</reference>
<sequence length="316" mass="37837">MNLIIVTTPFQMMIAEKIIKIYSSENFHLIVLTSYDNCKYRYYYERIRKKCKKSNYIKTFPLRKSKIFTLFDLLYIKVLSLFLPQYKRIFLANIESFRVRTLISRFFDANIYTFDDGTANITYDSYLYNEPKINKVLRSILFVLRSNLSMEKLKGRILIHFSIYKGKKNIIDNTSYISLMSDYNVKELDKVELNNNMMPIKIFIGQPVYEINPELYDDIDIILDKFDIDYYYPHPRELYKKNIEYIDSKLIFEDYIISYVSKGYHFEIYTLFSGTILNIAHLDNVKLFSVRTKFLNDEFSNIYEVFTVNNITVIDV</sequence>
<evidence type="ECO:0000313" key="1">
    <source>
        <dbReference type="EMBL" id="MBV6530879.1"/>
    </source>
</evidence>
<dbReference type="GeneID" id="65548538"/>
<evidence type="ECO:0008006" key="3">
    <source>
        <dbReference type="Google" id="ProtNLM"/>
    </source>
</evidence>
<organism evidence="1 2">
    <name type="scientific">Ursidibacter maritimus</name>
    <dbReference type="NCBI Taxonomy" id="1331689"/>
    <lineage>
        <taxon>Bacteria</taxon>
        <taxon>Pseudomonadati</taxon>
        <taxon>Pseudomonadota</taxon>
        <taxon>Gammaproteobacteria</taxon>
        <taxon>Pasteurellales</taxon>
        <taxon>Pasteurellaceae</taxon>
        <taxon>Ursidibacter</taxon>
    </lineage>
</organism>
<gene>
    <name evidence="1" type="ORF">HT657_01745</name>
</gene>
<dbReference type="RefSeq" id="WP_157402712.1">
    <property type="nucleotide sequence ID" value="NZ_JABULY010000001.1"/>
</dbReference>
<keyword evidence="2" id="KW-1185">Reference proteome</keyword>
<dbReference type="Pfam" id="PF07922">
    <property type="entry name" value="Glyco_transf_52"/>
    <property type="match status" value="1"/>
</dbReference>
<dbReference type="InterPro" id="IPR012477">
    <property type="entry name" value="Glyco_transf_52"/>
</dbReference>
<accession>A0ABS6S5R0</accession>
<protein>
    <recommendedName>
        <fullName evidence="3">CMP-N-acetylneuraminate-beta-galactosamide-alpha-2, 3-sialyltransferase</fullName>
    </recommendedName>
</protein>
<dbReference type="Gene3D" id="3.30.370.20">
    <property type="match status" value="1"/>
</dbReference>
<dbReference type="Proteomes" id="UP001196379">
    <property type="component" value="Unassembled WGS sequence"/>
</dbReference>
<evidence type="ECO:0000313" key="2">
    <source>
        <dbReference type="Proteomes" id="UP001196379"/>
    </source>
</evidence>
<comment type="caution">
    <text evidence="1">The sequence shown here is derived from an EMBL/GenBank/DDBJ whole genome shotgun (WGS) entry which is preliminary data.</text>
</comment>
<dbReference type="EMBL" id="JABULY010000001">
    <property type="protein sequence ID" value="MBV6530879.1"/>
    <property type="molecule type" value="Genomic_DNA"/>
</dbReference>
<proteinExistence type="predicted"/>